<keyword evidence="1" id="KW-0732">Signal</keyword>
<name>A0A8D8T7R8_9HEMI</name>
<feature type="chain" id="PRO_5036262049" evidence="1">
    <location>
        <begin position="19"/>
        <end position="136"/>
    </location>
</feature>
<protein>
    <submittedName>
        <fullName evidence="2">Uncharacterized protein</fullName>
    </submittedName>
</protein>
<accession>A0A8D8T7R8</accession>
<dbReference type="AlphaFoldDB" id="A0A8D8T7R8"/>
<dbReference type="EMBL" id="HBUF01257451">
    <property type="protein sequence ID" value="CAG6681901.1"/>
    <property type="molecule type" value="Transcribed_RNA"/>
</dbReference>
<proteinExistence type="predicted"/>
<dbReference type="EMBL" id="HBUF01257452">
    <property type="protein sequence ID" value="CAG6681902.1"/>
    <property type="molecule type" value="Transcribed_RNA"/>
</dbReference>
<dbReference type="EMBL" id="HBUF01585942">
    <property type="protein sequence ID" value="CAG6771792.1"/>
    <property type="molecule type" value="Transcribed_RNA"/>
</dbReference>
<reference evidence="2" key="1">
    <citation type="submission" date="2021-05" db="EMBL/GenBank/DDBJ databases">
        <authorList>
            <person name="Alioto T."/>
            <person name="Alioto T."/>
            <person name="Gomez Garrido J."/>
        </authorList>
    </citation>
    <scope>NUCLEOTIDE SEQUENCE</scope>
</reference>
<evidence type="ECO:0000313" key="2">
    <source>
        <dbReference type="EMBL" id="CAG6681901.1"/>
    </source>
</evidence>
<evidence type="ECO:0000256" key="1">
    <source>
        <dbReference type="SAM" id="SignalP"/>
    </source>
</evidence>
<feature type="signal peptide" evidence="1">
    <location>
        <begin position="1"/>
        <end position="18"/>
    </location>
</feature>
<sequence>MCLFTNKTLCLLMLGVQASFFSLATCKPAWNDIDLNTTGNLWPHLNVKQFIGKDLCATDKTLCIDTFRNEYIQNILGHERSMRASCEADYEDLGGVVVCWLREKEVGGFMYRKITITEAQFWTDSKNVSHMRDRNP</sequence>
<organism evidence="2">
    <name type="scientific">Cacopsylla melanoneura</name>
    <dbReference type="NCBI Taxonomy" id="428564"/>
    <lineage>
        <taxon>Eukaryota</taxon>
        <taxon>Metazoa</taxon>
        <taxon>Ecdysozoa</taxon>
        <taxon>Arthropoda</taxon>
        <taxon>Hexapoda</taxon>
        <taxon>Insecta</taxon>
        <taxon>Pterygota</taxon>
        <taxon>Neoptera</taxon>
        <taxon>Paraneoptera</taxon>
        <taxon>Hemiptera</taxon>
        <taxon>Sternorrhyncha</taxon>
        <taxon>Psylloidea</taxon>
        <taxon>Psyllidae</taxon>
        <taxon>Psyllinae</taxon>
        <taxon>Cacopsylla</taxon>
    </lineage>
</organism>